<name>A0A4Y2GZ51_ARAVE</name>
<evidence type="ECO:0000313" key="2">
    <source>
        <dbReference type="EMBL" id="GBM57778.1"/>
    </source>
</evidence>
<evidence type="ECO:0000313" key="3">
    <source>
        <dbReference type="Proteomes" id="UP000499080"/>
    </source>
</evidence>
<gene>
    <name evidence="2" type="ORF">AVEN_90948_1</name>
</gene>
<keyword evidence="1" id="KW-0812">Transmembrane</keyword>
<keyword evidence="1" id="KW-0472">Membrane</keyword>
<accession>A0A4Y2GZ51</accession>
<comment type="caution">
    <text evidence="2">The sequence shown here is derived from an EMBL/GenBank/DDBJ whole genome shotgun (WGS) entry which is preliminary data.</text>
</comment>
<reference evidence="2 3" key="1">
    <citation type="journal article" date="2019" name="Sci. Rep.">
        <title>Orb-weaving spider Araneus ventricosus genome elucidates the spidroin gene catalogue.</title>
        <authorList>
            <person name="Kono N."/>
            <person name="Nakamura H."/>
            <person name="Ohtoshi R."/>
            <person name="Moran D.A.P."/>
            <person name="Shinohara A."/>
            <person name="Yoshida Y."/>
            <person name="Fujiwara M."/>
            <person name="Mori M."/>
            <person name="Tomita M."/>
            <person name="Arakawa K."/>
        </authorList>
    </citation>
    <scope>NUCLEOTIDE SEQUENCE [LARGE SCALE GENOMIC DNA]</scope>
</reference>
<evidence type="ECO:0000256" key="1">
    <source>
        <dbReference type="SAM" id="Phobius"/>
    </source>
</evidence>
<dbReference type="Proteomes" id="UP000499080">
    <property type="component" value="Unassembled WGS sequence"/>
</dbReference>
<keyword evidence="3" id="KW-1185">Reference proteome</keyword>
<dbReference type="AlphaFoldDB" id="A0A4Y2GZ51"/>
<keyword evidence="1" id="KW-1133">Transmembrane helix</keyword>
<organism evidence="2 3">
    <name type="scientific">Araneus ventricosus</name>
    <name type="common">Orbweaver spider</name>
    <name type="synonym">Epeira ventricosa</name>
    <dbReference type="NCBI Taxonomy" id="182803"/>
    <lineage>
        <taxon>Eukaryota</taxon>
        <taxon>Metazoa</taxon>
        <taxon>Ecdysozoa</taxon>
        <taxon>Arthropoda</taxon>
        <taxon>Chelicerata</taxon>
        <taxon>Arachnida</taxon>
        <taxon>Araneae</taxon>
        <taxon>Araneomorphae</taxon>
        <taxon>Entelegynae</taxon>
        <taxon>Araneoidea</taxon>
        <taxon>Araneidae</taxon>
        <taxon>Araneus</taxon>
    </lineage>
</organism>
<protein>
    <submittedName>
        <fullName evidence="2">Uncharacterized protein</fullName>
    </submittedName>
</protein>
<sequence>MLELVLHCPVQRVPICHLCAELVPLCPYVQHLFPLSLMCSELVPFVLIFQHLFPLSLMICYYFKHEHQQTWVGLRPWKDQSYSQRSFKSLPGTGFNMIGNHTALTSVWKKL</sequence>
<feature type="transmembrane region" description="Helical" evidence="1">
    <location>
        <begin position="42"/>
        <end position="63"/>
    </location>
</feature>
<proteinExistence type="predicted"/>
<dbReference type="EMBL" id="BGPR01001606">
    <property type="protein sequence ID" value="GBM57778.1"/>
    <property type="molecule type" value="Genomic_DNA"/>
</dbReference>